<keyword evidence="3" id="KW-1185">Reference proteome</keyword>
<feature type="region of interest" description="Disordered" evidence="1">
    <location>
        <begin position="108"/>
        <end position="187"/>
    </location>
</feature>
<organism evidence="2 3">
    <name type="scientific">Capsicum annuum</name>
    <name type="common">Capsicum pepper</name>
    <dbReference type="NCBI Taxonomy" id="4072"/>
    <lineage>
        <taxon>Eukaryota</taxon>
        <taxon>Viridiplantae</taxon>
        <taxon>Streptophyta</taxon>
        <taxon>Embryophyta</taxon>
        <taxon>Tracheophyta</taxon>
        <taxon>Spermatophyta</taxon>
        <taxon>Magnoliopsida</taxon>
        <taxon>eudicotyledons</taxon>
        <taxon>Gunneridae</taxon>
        <taxon>Pentapetalae</taxon>
        <taxon>asterids</taxon>
        <taxon>lamiids</taxon>
        <taxon>Solanales</taxon>
        <taxon>Solanaceae</taxon>
        <taxon>Solanoideae</taxon>
        <taxon>Capsiceae</taxon>
        <taxon>Capsicum</taxon>
    </lineage>
</organism>
<dbReference type="Proteomes" id="UP000222542">
    <property type="component" value="Unassembled WGS sequence"/>
</dbReference>
<evidence type="ECO:0000313" key="3">
    <source>
        <dbReference type="Proteomes" id="UP000222542"/>
    </source>
</evidence>
<reference evidence="2 3" key="2">
    <citation type="journal article" date="2017" name="Genome Biol.">
        <title>New reference genome sequences of hot pepper reveal the massive evolution of plant disease-resistance genes by retroduplication.</title>
        <authorList>
            <person name="Kim S."/>
            <person name="Park J."/>
            <person name="Yeom S.I."/>
            <person name="Kim Y.M."/>
            <person name="Seo E."/>
            <person name="Kim K.T."/>
            <person name="Kim M.S."/>
            <person name="Lee J.M."/>
            <person name="Cheong K."/>
            <person name="Shin H.S."/>
            <person name="Kim S.B."/>
            <person name="Han K."/>
            <person name="Lee J."/>
            <person name="Park M."/>
            <person name="Lee H.A."/>
            <person name="Lee H.Y."/>
            <person name="Lee Y."/>
            <person name="Oh S."/>
            <person name="Lee J.H."/>
            <person name="Choi E."/>
            <person name="Choi E."/>
            <person name="Lee S.E."/>
            <person name="Jeon J."/>
            <person name="Kim H."/>
            <person name="Choi G."/>
            <person name="Song H."/>
            <person name="Lee J."/>
            <person name="Lee S.C."/>
            <person name="Kwon J.K."/>
            <person name="Lee H.Y."/>
            <person name="Koo N."/>
            <person name="Hong Y."/>
            <person name="Kim R.W."/>
            <person name="Kang W.H."/>
            <person name="Huh J.H."/>
            <person name="Kang B.C."/>
            <person name="Yang T.J."/>
            <person name="Lee Y.H."/>
            <person name="Bennetzen J.L."/>
            <person name="Choi D."/>
        </authorList>
    </citation>
    <scope>NUCLEOTIDE SEQUENCE [LARGE SCALE GENOMIC DNA]</scope>
    <source>
        <strain evidence="3">cv. CM334</strain>
    </source>
</reference>
<protein>
    <submittedName>
        <fullName evidence="2">Uncharacterized protein</fullName>
    </submittedName>
</protein>
<feature type="compositionally biased region" description="Polar residues" evidence="1">
    <location>
        <begin position="64"/>
        <end position="74"/>
    </location>
</feature>
<feature type="region of interest" description="Disordered" evidence="1">
    <location>
        <begin position="64"/>
        <end position="83"/>
    </location>
</feature>
<reference evidence="2 3" key="1">
    <citation type="journal article" date="2014" name="Nat. Genet.">
        <title>Genome sequence of the hot pepper provides insights into the evolution of pungency in Capsicum species.</title>
        <authorList>
            <person name="Kim S."/>
            <person name="Park M."/>
            <person name="Yeom S.I."/>
            <person name="Kim Y.M."/>
            <person name="Lee J.M."/>
            <person name="Lee H.A."/>
            <person name="Seo E."/>
            <person name="Choi J."/>
            <person name="Cheong K."/>
            <person name="Kim K.T."/>
            <person name="Jung K."/>
            <person name="Lee G.W."/>
            <person name="Oh S.K."/>
            <person name="Bae C."/>
            <person name="Kim S.B."/>
            <person name="Lee H.Y."/>
            <person name="Kim S.Y."/>
            <person name="Kim M.S."/>
            <person name="Kang B.C."/>
            <person name="Jo Y.D."/>
            <person name="Yang H.B."/>
            <person name="Jeong H.J."/>
            <person name="Kang W.H."/>
            <person name="Kwon J.K."/>
            <person name="Shin C."/>
            <person name="Lim J.Y."/>
            <person name="Park J.H."/>
            <person name="Huh J.H."/>
            <person name="Kim J.S."/>
            <person name="Kim B.D."/>
            <person name="Cohen O."/>
            <person name="Paran I."/>
            <person name="Suh M.C."/>
            <person name="Lee S.B."/>
            <person name="Kim Y.K."/>
            <person name="Shin Y."/>
            <person name="Noh S.J."/>
            <person name="Park J."/>
            <person name="Seo Y.S."/>
            <person name="Kwon S.Y."/>
            <person name="Kim H.A."/>
            <person name="Park J.M."/>
            <person name="Kim H.J."/>
            <person name="Choi S.B."/>
            <person name="Bosland P.W."/>
            <person name="Reeves G."/>
            <person name="Jo S.H."/>
            <person name="Lee B.W."/>
            <person name="Cho H.T."/>
            <person name="Choi H.S."/>
            <person name="Lee M.S."/>
            <person name="Yu Y."/>
            <person name="Do Choi Y."/>
            <person name="Park B.S."/>
            <person name="van Deynze A."/>
            <person name="Ashrafi H."/>
            <person name="Hill T."/>
            <person name="Kim W.T."/>
            <person name="Pai H.S."/>
            <person name="Ahn H.K."/>
            <person name="Yeam I."/>
            <person name="Giovannoni J.J."/>
            <person name="Rose J.K."/>
            <person name="Sorensen I."/>
            <person name="Lee S.J."/>
            <person name="Kim R.W."/>
            <person name="Choi I.Y."/>
            <person name="Choi B.S."/>
            <person name="Lim J.S."/>
            <person name="Lee Y.H."/>
            <person name="Choi D."/>
        </authorList>
    </citation>
    <scope>NUCLEOTIDE SEQUENCE [LARGE SCALE GENOMIC DNA]</scope>
    <source>
        <strain evidence="3">cv. CM334</strain>
    </source>
</reference>
<comment type="caution">
    <text evidence="2">The sequence shown here is derived from an EMBL/GenBank/DDBJ whole genome shotgun (WGS) entry which is preliminary data.</text>
</comment>
<feature type="compositionally biased region" description="Basic and acidic residues" evidence="1">
    <location>
        <begin position="152"/>
        <end position="165"/>
    </location>
</feature>
<dbReference type="AlphaFoldDB" id="A0A2G2Z237"/>
<sequence>MRWNHEFLLDFDNCHFGWLHDALRYTAEEVPLDDSSEDEYFPVICGTNGGNEHTKISKDHELRNTGSGSTQTMKSQRKQKRRRFSEMFASMEVREEISKYENVKCTLPATDAPAAGPSEGGTEPQTTNAEVTPSKGGTKPQTENAEVMLSEGKTEPQTDNAEVKPSEGVTEPQTNNSDVMPTEGGAE</sequence>
<name>A0A2G2Z237_CAPAN</name>
<proteinExistence type="predicted"/>
<accession>A0A2G2Z237</accession>
<dbReference type="EMBL" id="AYRZ02000007">
    <property type="protein sequence ID" value="PHT76058.1"/>
    <property type="molecule type" value="Genomic_DNA"/>
</dbReference>
<evidence type="ECO:0000313" key="2">
    <source>
        <dbReference type="EMBL" id="PHT76058.1"/>
    </source>
</evidence>
<evidence type="ECO:0000256" key="1">
    <source>
        <dbReference type="SAM" id="MobiDB-lite"/>
    </source>
</evidence>
<dbReference type="Gramene" id="PHT76058">
    <property type="protein sequence ID" value="PHT76058"/>
    <property type="gene ID" value="T459_19580"/>
</dbReference>
<gene>
    <name evidence="2" type="ORF">T459_19580</name>
</gene>